<dbReference type="PANTHER" id="PTHR43433">
    <property type="entry name" value="HYDROLASE, ALPHA/BETA FOLD FAMILY PROTEIN"/>
    <property type="match status" value="1"/>
</dbReference>
<protein>
    <submittedName>
        <fullName evidence="2">Alpha/beta hydrolase</fullName>
    </submittedName>
</protein>
<dbReference type="GO" id="GO:0016787">
    <property type="term" value="F:hydrolase activity"/>
    <property type="evidence" value="ECO:0007669"/>
    <property type="project" value="UniProtKB-KW"/>
</dbReference>
<organism evidence="2 3">
    <name type="scientific">Flavobacterium cerinum</name>
    <dbReference type="NCBI Taxonomy" id="2502784"/>
    <lineage>
        <taxon>Bacteria</taxon>
        <taxon>Pseudomonadati</taxon>
        <taxon>Bacteroidota</taxon>
        <taxon>Flavobacteriia</taxon>
        <taxon>Flavobacteriales</taxon>
        <taxon>Flavobacteriaceae</taxon>
        <taxon>Flavobacterium</taxon>
    </lineage>
</organism>
<proteinExistence type="predicted"/>
<dbReference type="Pfam" id="PF00561">
    <property type="entry name" value="Abhydrolase_1"/>
    <property type="match status" value="1"/>
</dbReference>
<dbReference type="InterPro" id="IPR000073">
    <property type="entry name" value="AB_hydrolase_1"/>
</dbReference>
<evidence type="ECO:0000259" key="1">
    <source>
        <dbReference type="Pfam" id="PF00561"/>
    </source>
</evidence>
<dbReference type="SUPFAM" id="SSF53474">
    <property type="entry name" value="alpha/beta-Hydrolases"/>
    <property type="match status" value="1"/>
</dbReference>
<accession>A0ABY5IWR4</accession>
<keyword evidence="3" id="KW-1185">Reference proteome</keyword>
<feature type="domain" description="AB hydrolase-1" evidence="1">
    <location>
        <begin position="24"/>
        <end position="277"/>
    </location>
</feature>
<evidence type="ECO:0000313" key="2">
    <source>
        <dbReference type="EMBL" id="UUC47281.1"/>
    </source>
</evidence>
<evidence type="ECO:0000313" key="3">
    <source>
        <dbReference type="Proteomes" id="UP001059844"/>
    </source>
</evidence>
<keyword evidence="2" id="KW-0378">Hydrolase</keyword>
<dbReference type="Proteomes" id="UP001059844">
    <property type="component" value="Chromosome"/>
</dbReference>
<sequence>MQTIKQDNVELCYEVLGENNKQNLILISGLGSQMIRWDADFCAVLVQKGFRVIRFDNRDSGCSVFLSKQKEEYGNDIEKAFEKVKAKGAPYSLYDMATDVIALMDHLHIDKAHIVGRSMGGIIAQLIGADFPNRVLSLTIIMSTSLNPVLPPVAPDVMAMMTRKPVNPIADKQGYIKDALAFARRIGGTKYPLDENREIELIENELKRSRSENGTLRQLLAMGTMVFDETKAKQITVPVVIIHGTDDPIFHPDCAVDLARLIPHAKLLLMEGMGHAIPSELYSYFGAVIAEQSKGIL</sequence>
<dbReference type="RefSeq" id="WP_256552913.1">
    <property type="nucleotide sequence ID" value="NZ_CP101751.1"/>
</dbReference>
<dbReference type="InterPro" id="IPR050471">
    <property type="entry name" value="AB_hydrolase"/>
</dbReference>
<dbReference type="Gene3D" id="3.40.50.1820">
    <property type="entry name" value="alpha/beta hydrolase"/>
    <property type="match status" value="1"/>
</dbReference>
<dbReference type="PANTHER" id="PTHR43433:SF5">
    <property type="entry name" value="AB HYDROLASE-1 DOMAIN-CONTAINING PROTEIN"/>
    <property type="match status" value="1"/>
</dbReference>
<gene>
    <name evidence="2" type="ORF">NOX80_08790</name>
</gene>
<reference evidence="2" key="1">
    <citation type="submission" date="2022-07" db="EMBL/GenBank/DDBJ databases">
        <title>Isolation, identification, and degradation of a PFOSA degrading strain from sewage treatment plant.</title>
        <authorList>
            <person name="Zhang L."/>
            <person name="Huo Y."/>
        </authorList>
    </citation>
    <scope>NUCLEOTIDE SEQUENCE</scope>
    <source>
        <strain evidence="2">C1</strain>
    </source>
</reference>
<dbReference type="EMBL" id="CP101751">
    <property type="protein sequence ID" value="UUC47281.1"/>
    <property type="molecule type" value="Genomic_DNA"/>
</dbReference>
<name>A0ABY5IWR4_9FLAO</name>
<dbReference type="InterPro" id="IPR029058">
    <property type="entry name" value="AB_hydrolase_fold"/>
</dbReference>